<dbReference type="GO" id="GO:0005635">
    <property type="term" value="C:nuclear envelope"/>
    <property type="evidence" value="ECO:0007669"/>
    <property type="project" value="TreeGrafter"/>
</dbReference>
<dbReference type="Gene3D" id="1.25.10.10">
    <property type="entry name" value="Leucine-rich Repeat Variant"/>
    <property type="match status" value="1"/>
</dbReference>
<evidence type="ECO:0000259" key="8">
    <source>
        <dbReference type="PROSITE" id="PS50166"/>
    </source>
</evidence>
<comment type="subcellular location">
    <subcellularLocation>
        <location evidence="2">Cytoplasm</location>
    </subcellularLocation>
    <subcellularLocation>
        <location evidence="1">Nucleus</location>
    </subcellularLocation>
</comment>
<dbReference type="SMART" id="SM00913">
    <property type="entry name" value="IBN_N"/>
    <property type="match status" value="1"/>
</dbReference>
<dbReference type="OrthoDB" id="760868at2759"/>
<dbReference type="PROSITE" id="PS50166">
    <property type="entry name" value="IMPORTIN_B_NT"/>
    <property type="match status" value="1"/>
</dbReference>
<evidence type="ECO:0000256" key="1">
    <source>
        <dbReference type="ARBA" id="ARBA00004123"/>
    </source>
</evidence>
<dbReference type="Proteomes" id="UP001150925">
    <property type="component" value="Unassembled WGS sequence"/>
</dbReference>
<organism evidence="9 10">
    <name type="scientific">Dispira parvispora</name>
    <dbReference type="NCBI Taxonomy" id="1520584"/>
    <lineage>
        <taxon>Eukaryota</taxon>
        <taxon>Fungi</taxon>
        <taxon>Fungi incertae sedis</taxon>
        <taxon>Zoopagomycota</taxon>
        <taxon>Kickxellomycotina</taxon>
        <taxon>Dimargaritomycetes</taxon>
        <taxon>Dimargaritales</taxon>
        <taxon>Dimargaritaceae</taxon>
        <taxon>Dispira</taxon>
    </lineage>
</organism>
<dbReference type="FunFam" id="1.25.10.10:FF:000244">
    <property type="entry name" value="Nonsense-mediated mRNA decay protein"/>
    <property type="match status" value="1"/>
</dbReference>
<dbReference type="PANTHER" id="PTHR10997:SF18">
    <property type="entry name" value="D-IMPORTIN 7_RANBP7"/>
    <property type="match status" value="1"/>
</dbReference>
<evidence type="ECO:0000313" key="10">
    <source>
        <dbReference type="Proteomes" id="UP001150925"/>
    </source>
</evidence>
<dbReference type="SUPFAM" id="SSF48371">
    <property type="entry name" value="ARM repeat"/>
    <property type="match status" value="1"/>
</dbReference>
<dbReference type="InterPro" id="IPR011989">
    <property type="entry name" value="ARM-like"/>
</dbReference>
<protein>
    <submittedName>
        <fullName evidence="9">Nonsense-mediated mRNA decay protein 5</fullName>
    </submittedName>
</protein>
<feature type="domain" description="Importin N-terminal" evidence="8">
    <location>
        <begin position="24"/>
        <end position="99"/>
    </location>
</feature>
<evidence type="ECO:0000313" key="9">
    <source>
        <dbReference type="EMBL" id="KAJ1965648.1"/>
    </source>
</evidence>
<dbReference type="GO" id="GO:0006606">
    <property type="term" value="P:protein import into nucleus"/>
    <property type="evidence" value="ECO:0007669"/>
    <property type="project" value="TreeGrafter"/>
</dbReference>
<reference evidence="9" key="1">
    <citation type="submission" date="2022-07" db="EMBL/GenBank/DDBJ databases">
        <title>Phylogenomic reconstructions and comparative analyses of Kickxellomycotina fungi.</title>
        <authorList>
            <person name="Reynolds N.K."/>
            <person name="Stajich J.E."/>
            <person name="Barry K."/>
            <person name="Grigoriev I.V."/>
            <person name="Crous P."/>
            <person name="Smith M.E."/>
        </authorList>
    </citation>
    <scope>NUCLEOTIDE SEQUENCE</scope>
    <source>
        <strain evidence="9">RSA 1196</strain>
    </source>
</reference>
<gene>
    <name evidence="9" type="primary">NMD5_2</name>
    <name evidence="9" type="ORF">IWQ62_002614</name>
</gene>
<accession>A0A9W8AQ22</accession>
<sequence>MDTSGVYNIFRKTYDADPQIRKSAEAEIKSLEDSPSLLLQLFTILGHKEGEAPVKQAVCIYFKNKVRSSWQPSRNSTTTPIADADRQFIRDNILPLMVEVDPSVRVQLVSCLGPMLSVDFPQSWPTYMPQTQELLQANDPARVYAGLSALYAVVRLYQWKVDKNTRAPLEEIITACFPLLQVIGNTLVEQQDELAAMMLKIVLRCYHSAIQSDLSPALQAAESLTSWGDLFLRAIRKPEVKGPMDDASEASQDPWWKTRKWAMRCINRLFSRYGNPALLPSSQRSYLAFANHFIEKFAPSIVQCYFEQVDHYANRRLCFSPKCLSLVGSFFSDAIKHKLTWKLVKPHTEALIKHFIYPQLMYTADDEMLWQDNPADFVHKKLDPLEDFESPVTAASNLLIDLATDRRKHSFMLILSFINKVVLDYANEDPATRNDRCKDAALAMLGGLARIVLHPKSPVRGNMEAFLVQHVFPEFRSPNPFLRLRALMLYLDFSDLELRNSKLLPEVTNEVLRLLQDTQVPVRVQAAMSLQPLVREEATRSIIRPVLPQIMNQFLNLTNELDIDILSSVMEEFVETFSEQMGPYASQLCGQLSQTYFNIMREAVNADGRAEQVDFDSMGDKTYAAMGVLRTIATLVTNLEITPQTIQELEAHLIPLAAFTLQHELIDLYDDTFEIIDCCTFAAKKISPAMWTLLPLLHQTFENTGADYFDVMLPSLDNFVTYGAQEVGNSDELKSCMMHFIRKVLQSDRYGENDRVFGCKLAESLLLNCRGMVDPLVPELIGLVFQHLGSNEAIKTRSFRVYCLEVILNCFYYNPSLTFTTLEKAGATQAYFTQLTQALAKFHRVHDKKLMIMALCSIFQLSPDQIPHSVQSGLGQLFEAMLAMFETLPKAQENRQRLEKMYDGISSDGDDDEDDDDLTDSILDGDFEGEDDEEDVGDEDREYLDMLSREASKLHKSADASSLGDDESDDDDEYLDEEVLFESPLDKVDVYDQFRNMFSQLRQSQSPVLQAATNGMTPEKEQFVNTVLNHVSTA</sequence>
<dbReference type="GO" id="GO:0031267">
    <property type="term" value="F:small GTPase binding"/>
    <property type="evidence" value="ECO:0007669"/>
    <property type="project" value="InterPro"/>
</dbReference>
<proteinExistence type="predicted"/>
<evidence type="ECO:0000256" key="2">
    <source>
        <dbReference type="ARBA" id="ARBA00004496"/>
    </source>
</evidence>
<evidence type="ECO:0000256" key="5">
    <source>
        <dbReference type="ARBA" id="ARBA00022927"/>
    </source>
</evidence>
<dbReference type="Pfam" id="PF03810">
    <property type="entry name" value="IBN_N"/>
    <property type="match status" value="1"/>
</dbReference>
<keyword evidence="5" id="KW-0653">Protein transport</keyword>
<evidence type="ECO:0000256" key="3">
    <source>
        <dbReference type="ARBA" id="ARBA00022448"/>
    </source>
</evidence>
<dbReference type="AlphaFoldDB" id="A0A9W8AQ22"/>
<name>A0A9W8AQ22_9FUNG</name>
<keyword evidence="6" id="KW-0539">Nucleus</keyword>
<comment type="caution">
    <text evidence="9">The sequence shown here is derived from an EMBL/GenBank/DDBJ whole genome shotgun (WGS) entry which is preliminary data.</text>
</comment>
<dbReference type="PANTHER" id="PTHR10997">
    <property type="entry name" value="IMPORTIN-7, 8, 11"/>
    <property type="match status" value="1"/>
</dbReference>
<keyword evidence="10" id="KW-1185">Reference proteome</keyword>
<evidence type="ECO:0000256" key="6">
    <source>
        <dbReference type="ARBA" id="ARBA00023242"/>
    </source>
</evidence>
<keyword evidence="4" id="KW-0963">Cytoplasm</keyword>
<evidence type="ECO:0000256" key="7">
    <source>
        <dbReference type="SAM" id="MobiDB-lite"/>
    </source>
</evidence>
<dbReference type="InterPro" id="IPR016024">
    <property type="entry name" value="ARM-type_fold"/>
</dbReference>
<feature type="compositionally biased region" description="Acidic residues" evidence="7">
    <location>
        <begin position="908"/>
        <end position="938"/>
    </location>
</feature>
<feature type="region of interest" description="Disordered" evidence="7">
    <location>
        <begin position="903"/>
        <end position="938"/>
    </location>
</feature>
<keyword evidence="3" id="KW-0813">Transport</keyword>
<dbReference type="EMBL" id="JANBPY010000579">
    <property type="protein sequence ID" value="KAJ1965648.1"/>
    <property type="molecule type" value="Genomic_DNA"/>
</dbReference>
<dbReference type="GO" id="GO:0005829">
    <property type="term" value="C:cytosol"/>
    <property type="evidence" value="ECO:0007669"/>
    <property type="project" value="TreeGrafter"/>
</dbReference>
<evidence type="ECO:0000256" key="4">
    <source>
        <dbReference type="ARBA" id="ARBA00022490"/>
    </source>
</evidence>
<dbReference type="InterPro" id="IPR001494">
    <property type="entry name" value="Importin-beta_N"/>
</dbReference>